<gene>
    <name evidence="1" type="ORF">O1G21_41120</name>
</gene>
<sequence>MTLLLDDMAARRDAAAAGPDGWHEAWERSVALLSPTWRRGMPDGASWYWDNIVRVDGCAALAMAYYLIARGAGRPVDSVAITEVIALIHGPGLTWRDIPGRWEDAMRSLGHDPEDAADPVSACWQELRIDNTPPPDAPDHVHMDTTRRWGPQFLEGLNLVLRRDLGIAFV</sequence>
<name>A0ABY7QI11_9ACTN</name>
<dbReference type="EMBL" id="CP115453">
    <property type="protein sequence ID" value="WBP92212.1"/>
    <property type="molecule type" value="Genomic_DNA"/>
</dbReference>
<reference evidence="1 2" key="1">
    <citation type="submission" date="2022-12" db="EMBL/GenBank/DDBJ databases">
        <title>HUAS 3-15.</title>
        <authorList>
            <person name="Mo P."/>
        </authorList>
    </citation>
    <scope>NUCLEOTIDE SEQUENCE [LARGE SCALE GENOMIC DNA]</scope>
    <source>
        <strain evidence="1 2">HUAS 3-15</strain>
        <plasmid evidence="1 2">punmamed4</plasmid>
    </source>
</reference>
<dbReference type="Proteomes" id="UP001212821">
    <property type="component" value="Plasmid punmamed4"/>
</dbReference>
<organism evidence="1 2">
    <name type="scientific">Kitasatospora cathayae</name>
    <dbReference type="NCBI Taxonomy" id="3004092"/>
    <lineage>
        <taxon>Bacteria</taxon>
        <taxon>Bacillati</taxon>
        <taxon>Actinomycetota</taxon>
        <taxon>Actinomycetes</taxon>
        <taxon>Kitasatosporales</taxon>
        <taxon>Streptomycetaceae</taxon>
        <taxon>Kitasatospora</taxon>
    </lineage>
</organism>
<evidence type="ECO:0000313" key="2">
    <source>
        <dbReference type="Proteomes" id="UP001212821"/>
    </source>
</evidence>
<accession>A0ABY7QI11</accession>
<keyword evidence="1" id="KW-0614">Plasmid</keyword>
<protein>
    <submittedName>
        <fullName evidence="1">Uncharacterized protein</fullName>
    </submittedName>
</protein>
<evidence type="ECO:0000313" key="1">
    <source>
        <dbReference type="EMBL" id="WBP92212.1"/>
    </source>
</evidence>
<proteinExistence type="predicted"/>
<geneLocation type="plasmid" evidence="1 2">
    <name>punmamed4</name>
</geneLocation>
<keyword evidence="2" id="KW-1185">Reference proteome</keyword>
<dbReference type="RefSeq" id="WP_270151966.1">
    <property type="nucleotide sequence ID" value="NZ_CP115453.1"/>
</dbReference>